<dbReference type="Proteomes" id="UP000766246">
    <property type="component" value="Unassembled WGS sequence"/>
</dbReference>
<gene>
    <name evidence="4" type="ORF">E7272_15020</name>
</gene>
<dbReference type="AlphaFoldDB" id="A0A927UAQ0"/>
<dbReference type="InterPro" id="IPR050624">
    <property type="entry name" value="HTH-type_Tx_Regulator"/>
</dbReference>
<evidence type="ECO:0000259" key="3">
    <source>
        <dbReference type="PROSITE" id="PS50977"/>
    </source>
</evidence>
<dbReference type="PRINTS" id="PR00455">
    <property type="entry name" value="HTHTETR"/>
</dbReference>
<dbReference type="EMBL" id="SVER01000094">
    <property type="protein sequence ID" value="MBE5921125.1"/>
    <property type="molecule type" value="Genomic_DNA"/>
</dbReference>
<dbReference type="SUPFAM" id="SSF46689">
    <property type="entry name" value="Homeodomain-like"/>
    <property type="match status" value="1"/>
</dbReference>
<evidence type="ECO:0000313" key="5">
    <source>
        <dbReference type="Proteomes" id="UP000766246"/>
    </source>
</evidence>
<comment type="caution">
    <text evidence="4">The sequence shown here is derived from an EMBL/GenBank/DDBJ whole genome shotgun (WGS) entry which is preliminary data.</text>
</comment>
<protein>
    <submittedName>
        <fullName evidence="4">TetR/AcrR family transcriptional regulator</fullName>
    </submittedName>
</protein>
<dbReference type="PANTHER" id="PTHR43479:SF11">
    <property type="entry name" value="ACREF_ENVCD OPERON REPRESSOR-RELATED"/>
    <property type="match status" value="1"/>
</dbReference>
<name>A0A927UAQ0_9FIRM</name>
<dbReference type="PANTHER" id="PTHR43479">
    <property type="entry name" value="ACREF/ENVCD OPERON REPRESSOR-RELATED"/>
    <property type="match status" value="1"/>
</dbReference>
<dbReference type="Pfam" id="PF00440">
    <property type="entry name" value="TetR_N"/>
    <property type="match status" value="1"/>
</dbReference>
<dbReference type="InterPro" id="IPR001647">
    <property type="entry name" value="HTH_TetR"/>
</dbReference>
<organism evidence="4 5">
    <name type="scientific">Pseudobutyrivibrio ruminis</name>
    <dbReference type="NCBI Taxonomy" id="46206"/>
    <lineage>
        <taxon>Bacteria</taxon>
        <taxon>Bacillati</taxon>
        <taxon>Bacillota</taxon>
        <taxon>Clostridia</taxon>
        <taxon>Lachnospirales</taxon>
        <taxon>Lachnospiraceae</taxon>
        <taxon>Pseudobutyrivibrio</taxon>
    </lineage>
</organism>
<reference evidence="4" key="1">
    <citation type="submission" date="2019-04" db="EMBL/GenBank/DDBJ databases">
        <title>Evolution of Biomass-Degrading Anaerobic Consortia Revealed by Metagenomics.</title>
        <authorList>
            <person name="Peng X."/>
        </authorList>
    </citation>
    <scope>NUCLEOTIDE SEQUENCE</scope>
    <source>
        <strain evidence="4">SIG311</strain>
    </source>
</reference>
<dbReference type="InterPro" id="IPR009057">
    <property type="entry name" value="Homeodomain-like_sf"/>
</dbReference>
<evidence type="ECO:0000256" key="1">
    <source>
        <dbReference type="ARBA" id="ARBA00023125"/>
    </source>
</evidence>
<dbReference type="GO" id="GO:0003677">
    <property type="term" value="F:DNA binding"/>
    <property type="evidence" value="ECO:0007669"/>
    <property type="project" value="UniProtKB-UniRule"/>
</dbReference>
<dbReference type="Gene3D" id="1.10.357.10">
    <property type="entry name" value="Tetracycline Repressor, domain 2"/>
    <property type="match status" value="1"/>
</dbReference>
<evidence type="ECO:0000313" key="4">
    <source>
        <dbReference type="EMBL" id="MBE5921125.1"/>
    </source>
</evidence>
<proteinExistence type="predicted"/>
<feature type="DNA-binding region" description="H-T-H motif" evidence="2">
    <location>
        <begin position="33"/>
        <end position="52"/>
    </location>
</feature>
<dbReference type="PROSITE" id="PS50977">
    <property type="entry name" value="HTH_TETR_2"/>
    <property type="match status" value="1"/>
</dbReference>
<sequence length="199" mass="23134">MARRIKEEPGVHRKRIADGAEKLFLKEGIDKTSVSQIAAEAGYSKATLYVYFENKEEIISYLVLRSMQVLKKQIIDGTDSKKTSDENFLGVCNAIYTYKKKYPMYFDFLQETINVNFSSNKYYESEKETFEVGESINEYIIELFDLKEDAFIKLFTTWGAVCGVIKMADKKVDYIKKCSEMSEEEYLQEAFKKLIIINL</sequence>
<keyword evidence="1 2" id="KW-0238">DNA-binding</keyword>
<evidence type="ECO:0000256" key="2">
    <source>
        <dbReference type="PROSITE-ProRule" id="PRU00335"/>
    </source>
</evidence>
<feature type="domain" description="HTH tetR-type" evidence="3">
    <location>
        <begin position="10"/>
        <end position="70"/>
    </location>
</feature>
<accession>A0A927UAQ0</accession>